<evidence type="ECO:0000313" key="13">
    <source>
        <dbReference type="Proteomes" id="UP001595783"/>
    </source>
</evidence>
<evidence type="ECO:0000313" key="12">
    <source>
        <dbReference type="EMBL" id="MFC3847511.1"/>
    </source>
</evidence>
<dbReference type="SUPFAM" id="SSF54534">
    <property type="entry name" value="FKBP-like"/>
    <property type="match status" value="1"/>
</dbReference>
<dbReference type="InterPro" id="IPR048261">
    <property type="entry name" value="SlpA/SlyD-like_ins_sf"/>
</dbReference>
<dbReference type="EC" id="5.2.1.8" evidence="10"/>
<organism evidence="12 13">
    <name type="scientific">Helicobacter baculiformis</name>
    <dbReference type="NCBI Taxonomy" id="427351"/>
    <lineage>
        <taxon>Bacteria</taxon>
        <taxon>Pseudomonadati</taxon>
        <taxon>Campylobacterota</taxon>
        <taxon>Epsilonproteobacteria</taxon>
        <taxon>Campylobacterales</taxon>
        <taxon>Helicobacteraceae</taxon>
        <taxon>Helicobacter</taxon>
    </lineage>
</organism>
<comment type="similarity">
    <text evidence="3 10">Belongs to the FKBP-type PPIase family.</text>
</comment>
<keyword evidence="13" id="KW-1185">Reference proteome</keyword>
<evidence type="ECO:0000256" key="5">
    <source>
        <dbReference type="ARBA" id="ARBA00023110"/>
    </source>
</evidence>
<dbReference type="PROSITE" id="PS50059">
    <property type="entry name" value="FKBP_PPIASE"/>
    <property type="match status" value="1"/>
</dbReference>
<dbReference type="Pfam" id="PF00254">
    <property type="entry name" value="FKBP_C"/>
    <property type="match status" value="1"/>
</dbReference>
<keyword evidence="7 9" id="KW-0413">Isomerase</keyword>
<keyword evidence="4" id="KW-0963">Cytoplasm</keyword>
<dbReference type="GO" id="GO:0003755">
    <property type="term" value="F:peptidyl-prolyl cis-trans isomerase activity"/>
    <property type="evidence" value="ECO:0007669"/>
    <property type="project" value="UniProtKB-EC"/>
</dbReference>
<evidence type="ECO:0000256" key="10">
    <source>
        <dbReference type="RuleBase" id="RU003915"/>
    </source>
</evidence>
<evidence type="ECO:0000256" key="3">
    <source>
        <dbReference type="ARBA" id="ARBA00006577"/>
    </source>
</evidence>
<sequence length="168" mass="18433">MAISTKHQVAIIEYQVIDSQTQEVIDSTLGKKPLEFVLGAGHVIAGVEKALKNATIGQTLVVDIPPEESYGHYRTDYLQEVPRDQFEGIKLKKGMTLFGRGANQESVQVSVKDFSDKMVMLDYNHPLAGKTLTYHIKLLGFREALEQEVLPAPGDSKQCCGGGCGCKH</sequence>
<evidence type="ECO:0000256" key="7">
    <source>
        <dbReference type="ARBA" id="ARBA00023235"/>
    </source>
</evidence>
<dbReference type="Proteomes" id="UP001595783">
    <property type="component" value="Unassembled WGS sequence"/>
</dbReference>
<dbReference type="Gene3D" id="2.40.10.330">
    <property type="match status" value="1"/>
</dbReference>
<gene>
    <name evidence="12" type="ORF">ACFOPX_03025</name>
</gene>
<dbReference type="InterPro" id="IPR046357">
    <property type="entry name" value="PPIase_dom_sf"/>
</dbReference>
<dbReference type="PANTHER" id="PTHR47861">
    <property type="entry name" value="FKBP-TYPE PEPTIDYL-PROLYL CIS-TRANS ISOMERASE SLYD"/>
    <property type="match status" value="1"/>
</dbReference>
<keyword evidence="5 9" id="KW-0697">Rotamase</keyword>
<protein>
    <recommendedName>
        <fullName evidence="10">Peptidyl-prolyl cis-trans isomerase</fullName>
        <ecNumber evidence="10">5.2.1.8</ecNumber>
    </recommendedName>
</protein>
<dbReference type="Gene3D" id="3.10.50.40">
    <property type="match status" value="1"/>
</dbReference>
<evidence type="ECO:0000259" key="11">
    <source>
        <dbReference type="PROSITE" id="PS50059"/>
    </source>
</evidence>
<comment type="function">
    <text evidence="8">Also involved in hydrogenase metallocenter assembly, probably by participating in the nickel insertion step. This function in hydrogenase biosynthesis requires chaperone activity and the presence of the metal-binding domain, but not PPIase activity.</text>
</comment>
<reference evidence="13" key="1">
    <citation type="journal article" date="2019" name="Int. J. Syst. Evol. Microbiol.">
        <title>The Global Catalogue of Microorganisms (GCM) 10K type strain sequencing project: providing services to taxonomists for standard genome sequencing and annotation.</title>
        <authorList>
            <consortium name="The Broad Institute Genomics Platform"/>
            <consortium name="The Broad Institute Genome Sequencing Center for Infectious Disease"/>
            <person name="Wu L."/>
            <person name="Ma J."/>
        </authorList>
    </citation>
    <scope>NUCLEOTIDE SEQUENCE [LARGE SCALE GENOMIC DNA]</scope>
    <source>
        <strain evidence="13">CCUG 53816</strain>
    </source>
</reference>
<evidence type="ECO:0000256" key="6">
    <source>
        <dbReference type="ARBA" id="ARBA00023186"/>
    </source>
</evidence>
<comment type="subcellular location">
    <subcellularLocation>
        <location evidence="2">Cytoplasm</location>
    </subcellularLocation>
</comment>
<evidence type="ECO:0000256" key="4">
    <source>
        <dbReference type="ARBA" id="ARBA00022490"/>
    </source>
</evidence>
<name>A0ABV7ZHA6_9HELI</name>
<dbReference type="EMBL" id="JBHRZO010000011">
    <property type="protein sequence ID" value="MFC3847511.1"/>
    <property type="molecule type" value="Genomic_DNA"/>
</dbReference>
<keyword evidence="6" id="KW-0143">Chaperone</keyword>
<dbReference type="InterPro" id="IPR001179">
    <property type="entry name" value="PPIase_FKBP_dom"/>
</dbReference>
<evidence type="ECO:0000256" key="1">
    <source>
        <dbReference type="ARBA" id="ARBA00000971"/>
    </source>
</evidence>
<dbReference type="PANTHER" id="PTHR47861:SF3">
    <property type="entry name" value="FKBP-TYPE PEPTIDYL-PROLYL CIS-TRANS ISOMERASE SLYD"/>
    <property type="match status" value="1"/>
</dbReference>
<evidence type="ECO:0000256" key="9">
    <source>
        <dbReference type="PROSITE-ProRule" id="PRU00277"/>
    </source>
</evidence>
<evidence type="ECO:0000256" key="8">
    <source>
        <dbReference type="ARBA" id="ARBA00037071"/>
    </source>
</evidence>
<accession>A0ABV7ZHA6</accession>
<dbReference type="RefSeq" id="WP_104752109.1">
    <property type="nucleotide sequence ID" value="NZ_FZMF01000014.1"/>
</dbReference>
<proteinExistence type="inferred from homology"/>
<feature type="domain" description="PPIase FKBP-type" evidence="11">
    <location>
        <begin position="7"/>
        <end position="84"/>
    </location>
</feature>
<comment type="caution">
    <text evidence="12">The sequence shown here is derived from an EMBL/GenBank/DDBJ whole genome shotgun (WGS) entry which is preliminary data.</text>
</comment>
<comment type="catalytic activity">
    <reaction evidence="1 9 10">
        <text>[protein]-peptidylproline (omega=180) = [protein]-peptidylproline (omega=0)</text>
        <dbReference type="Rhea" id="RHEA:16237"/>
        <dbReference type="Rhea" id="RHEA-COMP:10747"/>
        <dbReference type="Rhea" id="RHEA-COMP:10748"/>
        <dbReference type="ChEBI" id="CHEBI:83833"/>
        <dbReference type="ChEBI" id="CHEBI:83834"/>
        <dbReference type="EC" id="5.2.1.8"/>
    </reaction>
</comment>
<evidence type="ECO:0000256" key="2">
    <source>
        <dbReference type="ARBA" id="ARBA00004496"/>
    </source>
</evidence>